<protein>
    <recommendedName>
        <fullName evidence="4">DNA polymerase delta subunit 4</fullName>
    </recommendedName>
</protein>
<dbReference type="GO" id="GO:0003887">
    <property type="term" value="F:DNA-directed DNA polymerase activity"/>
    <property type="evidence" value="ECO:0007669"/>
    <property type="project" value="TreeGrafter"/>
</dbReference>
<gene>
    <name evidence="2" type="ORF">VNI00_003055</name>
</gene>
<proteinExistence type="predicted"/>
<evidence type="ECO:0000256" key="1">
    <source>
        <dbReference type="SAM" id="MobiDB-lite"/>
    </source>
</evidence>
<dbReference type="GO" id="GO:0006261">
    <property type="term" value="P:DNA-templated DNA replication"/>
    <property type="evidence" value="ECO:0007669"/>
    <property type="project" value="TreeGrafter"/>
</dbReference>
<evidence type="ECO:0008006" key="4">
    <source>
        <dbReference type="Google" id="ProtNLM"/>
    </source>
</evidence>
<dbReference type="EMBL" id="JAYKXP010000007">
    <property type="protein sequence ID" value="KAK7056499.1"/>
    <property type="molecule type" value="Genomic_DNA"/>
</dbReference>
<dbReference type="PANTHER" id="PTHR14303:SF0">
    <property type="entry name" value="DNA POLYMERASE DELTA SUBUNIT 4"/>
    <property type="match status" value="1"/>
</dbReference>
<dbReference type="AlphaFoldDB" id="A0AAW0DZD6"/>
<name>A0AAW0DZD6_9AGAR</name>
<keyword evidence="3" id="KW-1185">Reference proteome</keyword>
<reference evidence="2 3" key="1">
    <citation type="submission" date="2024-01" db="EMBL/GenBank/DDBJ databases">
        <title>A draft genome for a cacao thread blight-causing isolate of Paramarasmius palmivorus.</title>
        <authorList>
            <person name="Baruah I.K."/>
            <person name="Bukari Y."/>
            <person name="Amoako-Attah I."/>
            <person name="Meinhardt L.W."/>
            <person name="Bailey B.A."/>
            <person name="Cohen S.P."/>
        </authorList>
    </citation>
    <scope>NUCLEOTIDE SEQUENCE [LARGE SCALE GENOMIC DNA]</scope>
    <source>
        <strain evidence="2 3">GH-12</strain>
    </source>
</reference>
<comment type="caution">
    <text evidence="2">The sequence shown here is derived from an EMBL/GenBank/DDBJ whole genome shotgun (WGS) entry which is preliminary data.</text>
</comment>
<feature type="compositionally biased region" description="Basic and acidic residues" evidence="1">
    <location>
        <begin position="63"/>
        <end position="75"/>
    </location>
</feature>
<organism evidence="2 3">
    <name type="scientific">Paramarasmius palmivorus</name>
    <dbReference type="NCBI Taxonomy" id="297713"/>
    <lineage>
        <taxon>Eukaryota</taxon>
        <taxon>Fungi</taxon>
        <taxon>Dikarya</taxon>
        <taxon>Basidiomycota</taxon>
        <taxon>Agaricomycotina</taxon>
        <taxon>Agaricomycetes</taxon>
        <taxon>Agaricomycetidae</taxon>
        <taxon>Agaricales</taxon>
        <taxon>Marasmiineae</taxon>
        <taxon>Marasmiaceae</taxon>
        <taxon>Paramarasmius</taxon>
    </lineage>
</organism>
<dbReference type="PANTHER" id="PTHR14303">
    <property type="entry name" value="DNA POLYMERASE DELTA SUBUNIT 4"/>
    <property type="match status" value="1"/>
</dbReference>
<feature type="compositionally biased region" description="Basic and acidic residues" evidence="1">
    <location>
        <begin position="82"/>
        <end position="94"/>
    </location>
</feature>
<dbReference type="GO" id="GO:0043625">
    <property type="term" value="C:delta DNA polymerase complex"/>
    <property type="evidence" value="ECO:0007669"/>
    <property type="project" value="TreeGrafter"/>
</dbReference>
<dbReference type="InterPro" id="IPR007218">
    <property type="entry name" value="DNA_pol_delta_4"/>
</dbReference>
<accession>A0AAW0DZD6</accession>
<dbReference type="GO" id="GO:0000731">
    <property type="term" value="P:DNA synthesis involved in DNA repair"/>
    <property type="evidence" value="ECO:0007669"/>
    <property type="project" value="InterPro"/>
</dbReference>
<dbReference type="Proteomes" id="UP001383192">
    <property type="component" value="Unassembled WGS sequence"/>
</dbReference>
<evidence type="ECO:0000313" key="3">
    <source>
        <dbReference type="Proteomes" id="UP001383192"/>
    </source>
</evidence>
<feature type="region of interest" description="Disordered" evidence="1">
    <location>
        <begin position="1"/>
        <end position="94"/>
    </location>
</feature>
<sequence>MPPARTRSSEMKQAKLSFTSMKRTDSGSKLKSGSSSGQNQAIVVDDSSSESEVEKPKKRKNLRKDEGASKEKEADMVQPPVIDEKPPPRPELNIKDPRWRALFAAARKQMNHLPPVHGEDKNKIHQILNVFDMNYDYGPCIGMTRLERWQRAHDMGLNPPPAIREILLTRQGIENTEYAQCALYGQV</sequence>
<evidence type="ECO:0000313" key="2">
    <source>
        <dbReference type="EMBL" id="KAK7056499.1"/>
    </source>
</evidence>
<dbReference type="Pfam" id="PF04081">
    <property type="entry name" value="DNA_pol_delta_4"/>
    <property type="match status" value="1"/>
</dbReference>